<keyword evidence="4" id="KW-1185">Reference proteome</keyword>
<evidence type="ECO:0000259" key="2">
    <source>
        <dbReference type="Pfam" id="PF18731"/>
    </source>
</evidence>
<feature type="region of interest" description="Disordered" evidence="1">
    <location>
        <begin position="996"/>
        <end position="1039"/>
    </location>
</feature>
<evidence type="ECO:0000313" key="3">
    <source>
        <dbReference type="EMBL" id="QGU32758.1"/>
    </source>
</evidence>
<proteinExistence type="predicted"/>
<dbReference type="InterPro" id="IPR041650">
    <property type="entry name" value="HEPN_Swt1"/>
</dbReference>
<dbReference type="Pfam" id="PF18731">
    <property type="entry name" value="HEPN_Swt1"/>
    <property type="match status" value="1"/>
</dbReference>
<evidence type="ECO:0000313" key="4">
    <source>
        <dbReference type="Proteomes" id="UP000426424"/>
    </source>
</evidence>
<reference evidence="3 4" key="1">
    <citation type="submission" date="2019-12" db="EMBL/GenBank/DDBJ databases">
        <title>The complete genome of the thermophilic, anoxygenic phototrophic gammaproteobacterium Thermochromatium tepidum.</title>
        <authorList>
            <person name="Sattley W.M."/>
            <person name="Swingley W.D."/>
            <person name="Burchell B.M."/>
            <person name="Gurbani S.A."/>
            <person name="Kujawa C.M."/>
            <person name="Nuccio D.A."/>
            <person name="Schladweiler J."/>
            <person name="Shaffer K.N."/>
            <person name="Stokes L.M."/>
            <person name="Touchman J.W."/>
            <person name="Blankenship R.E."/>
            <person name="Madigan M.T."/>
        </authorList>
    </citation>
    <scope>NUCLEOTIDE SEQUENCE [LARGE SCALE GENOMIC DNA]</scope>
    <source>
        <strain evidence="3 4">ATCC 43061</strain>
    </source>
</reference>
<accession>A0A6I6E881</accession>
<dbReference type="Proteomes" id="UP000426424">
    <property type="component" value="Chromosome"/>
</dbReference>
<dbReference type="AlphaFoldDB" id="A0A6I6E881"/>
<dbReference type="EMBL" id="CP039268">
    <property type="protein sequence ID" value="QGU32758.1"/>
    <property type="molecule type" value="Genomic_DNA"/>
</dbReference>
<protein>
    <submittedName>
        <fullName evidence="3">DUF499 domain-containing protein</fullName>
    </submittedName>
</protein>
<organism evidence="3 4">
    <name type="scientific">Thermochromatium tepidum ATCC 43061</name>
    <dbReference type="NCBI Taxonomy" id="316276"/>
    <lineage>
        <taxon>Bacteria</taxon>
        <taxon>Pseudomonadati</taxon>
        <taxon>Pseudomonadota</taxon>
        <taxon>Gammaproteobacteria</taxon>
        <taxon>Chromatiales</taxon>
        <taxon>Chromatiaceae</taxon>
        <taxon>Thermochromatium</taxon>
    </lineage>
</organism>
<dbReference type="KEGG" id="ttp:E6P07_07035"/>
<dbReference type="RefSeq" id="WP_153974954.1">
    <property type="nucleotide sequence ID" value="NZ_CP039268.1"/>
</dbReference>
<dbReference type="InterPro" id="IPR007555">
    <property type="entry name" value="DUF499"/>
</dbReference>
<gene>
    <name evidence="3" type="ORF">E6P07_07035</name>
</gene>
<feature type="domain" description="Swt1-like HEPN" evidence="2">
    <location>
        <begin position="11"/>
        <end position="124"/>
    </location>
</feature>
<dbReference type="OrthoDB" id="9757917at2"/>
<name>A0A6I6E881_THETI</name>
<sequence>MAITNHERVGKALDLLKTGLGPFVGREIKVAIAANSISMEKVRSFAEDPILGKKPIEEWDAAGLLKLMWETWNDVFRKTLGFSERSLVSEIRDWRNKWAHQQPFSSDDVYRMLDSVERLLTAVSAPQADEVEKVKMELLRVRFDEQARGEKRKSSSIALESGVTGSLKPWREVVMPHDDVASGRYQQAEFAADLWQVHLGEGTPEYRDPVEFFRRTYLTESLKNLLTKAVQRLTTGGGDPVVQLQTNFGGGKTHSMLALYHLFSGIKPTELAGVDAILSAAGTATVPTVRRVVLVGNKISPGNPSVKADGTVVRTLWGELAYQLGGRQAYARVAADDERATSPGDVLRALFNDYGPCLILIDEWVAYARQLHDSSDLPAGSFETQFSFAQALTESAKLAKNCLLVISLPASDTSGSPHTQADDVEVGGTRGREALDRLRNVVGRVESSWRPASAEEGFEIVRRRLFQPMTDPDQFKQRDVVARAFADFYRANQAEFPSDTRDADYEQRIKAAYPIHPEIFDRLYTDWSTLVKFQRTRGVLRLMAAVIHSLWERGDRHPLILPAFIPIDDARVQSELTRYLPDHWTPVIEKDVDGPNSLPMKLDSELPNLGKYSACRRVARAIYLGSAPTTAAAHKGIDDRRIKLGCVLPGEAPAVFGDALRRLASTATYLYSDGPHYWYSTQPTVTKLAEDRAEQLKRDPDKVHAELDARVRADLKKPGDFPRVHPLPRTGADVPDELDARLVVLPPEHPYGKEEGNAAQLAAQAILESRGNTPRLYRNTLVFLAADKVRLQDLDEAVRRYLAWQSILEEKEALNLDPHQVRQAETQKQAADAAVTARLPETYQWVLVPEQKTPQAAVEWHALRLTAADALAVRASKKLRSEDLLITSLGSTILRKHLDEVPLWGGDHVAIRQLVEDFARYLYLPRLTGPEVLAQAMRDGVALLTWQSDTFAYAESFDEAGGRYRGLRGGQVVALGAEDTGLIVKPEVARRQLEAEVPPAPGLGPKPSPDPSGGKAGDSEPTPVPRRFHGTVSLDPTRVGRDAGKVAEEVIAHLSGLVGASVTVTLDIEARIPDGAPENVVRIVTENARTLKFTSQGFEKDLV</sequence>
<feature type="compositionally biased region" description="Pro residues" evidence="1">
    <location>
        <begin position="998"/>
        <end position="1010"/>
    </location>
</feature>
<dbReference type="Pfam" id="PF04465">
    <property type="entry name" value="DUF499"/>
    <property type="match status" value="1"/>
</dbReference>
<evidence type="ECO:0000256" key="1">
    <source>
        <dbReference type="SAM" id="MobiDB-lite"/>
    </source>
</evidence>